<comment type="caution">
    <text evidence="1">The sequence shown here is derived from an EMBL/GenBank/DDBJ whole genome shotgun (WGS) entry which is preliminary data.</text>
</comment>
<dbReference type="AlphaFoldDB" id="A0AAW4N515"/>
<reference evidence="1" key="1">
    <citation type="submission" date="2021-06" db="EMBL/GenBank/DDBJ databases">
        <title>Collection of gut derived symbiotic bacterial strains cultured from healthy donors.</title>
        <authorList>
            <person name="Lin H."/>
            <person name="Littmann E."/>
            <person name="Pamer E.G."/>
        </authorList>
    </citation>
    <scope>NUCLEOTIDE SEQUENCE</scope>
    <source>
        <strain evidence="1">MSK.21.74</strain>
    </source>
</reference>
<accession>A0AAW4N515</accession>
<protein>
    <submittedName>
        <fullName evidence="1">Uncharacterized protein</fullName>
    </submittedName>
</protein>
<dbReference type="RefSeq" id="WP_217744929.1">
    <property type="nucleotide sequence ID" value="NZ_CP134816.1"/>
</dbReference>
<dbReference type="InterPro" id="IPR045724">
    <property type="entry name" value="DUF6078"/>
</dbReference>
<organism evidence="1 2">
    <name type="scientific">Segatella copri</name>
    <dbReference type="NCBI Taxonomy" id="165179"/>
    <lineage>
        <taxon>Bacteria</taxon>
        <taxon>Pseudomonadati</taxon>
        <taxon>Bacteroidota</taxon>
        <taxon>Bacteroidia</taxon>
        <taxon>Bacteroidales</taxon>
        <taxon>Prevotellaceae</taxon>
        <taxon>Segatella</taxon>
    </lineage>
</organism>
<evidence type="ECO:0000313" key="1">
    <source>
        <dbReference type="EMBL" id="MBV3388681.1"/>
    </source>
</evidence>
<proteinExistence type="predicted"/>
<gene>
    <name evidence="1" type="ORF">KSW82_13140</name>
</gene>
<dbReference type="Pfam" id="PF19555">
    <property type="entry name" value="DUF6078"/>
    <property type="match status" value="1"/>
</dbReference>
<name>A0AAW4N515_9BACT</name>
<sequence>MTQADLVRLYFNKESAYNSWDYCFNQQCPLAQECAHYLSVTYKKPEQTKGYAIYPDAYHDNKCEHFLQLQMMKMAYGFTNILEELKRKDEATFRIHMTSYFGSKTSYYRYKLGQTGLVPEQQQYVLKWCQQHGYTNMRFDRYAEEVNY</sequence>
<dbReference type="Proteomes" id="UP001196765">
    <property type="component" value="Unassembled WGS sequence"/>
</dbReference>
<evidence type="ECO:0000313" key="2">
    <source>
        <dbReference type="Proteomes" id="UP001196765"/>
    </source>
</evidence>
<dbReference type="EMBL" id="JAHOEI010000065">
    <property type="protein sequence ID" value="MBV3388681.1"/>
    <property type="molecule type" value="Genomic_DNA"/>
</dbReference>